<organism evidence="2 3">
    <name type="scientific">Bosea massiliensis</name>
    <dbReference type="NCBI Taxonomy" id="151419"/>
    <lineage>
        <taxon>Bacteria</taxon>
        <taxon>Pseudomonadati</taxon>
        <taxon>Pseudomonadota</taxon>
        <taxon>Alphaproteobacteria</taxon>
        <taxon>Hyphomicrobiales</taxon>
        <taxon>Boseaceae</taxon>
        <taxon>Bosea</taxon>
    </lineage>
</organism>
<evidence type="ECO:0000256" key="1">
    <source>
        <dbReference type="SAM" id="SignalP"/>
    </source>
</evidence>
<comment type="caution">
    <text evidence="2">The sequence shown here is derived from an EMBL/GenBank/DDBJ whole genome shotgun (WGS) entry which is preliminary data.</text>
</comment>
<accession>A0ABW0NWY9</accession>
<dbReference type="EMBL" id="JBHSLU010000007">
    <property type="protein sequence ID" value="MFC5504600.1"/>
    <property type="molecule type" value="Genomic_DNA"/>
</dbReference>
<proteinExistence type="predicted"/>
<feature type="signal peptide" evidence="1">
    <location>
        <begin position="1"/>
        <end position="29"/>
    </location>
</feature>
<evidence type="ECO:0000313" key="2">
    <source>
        <dbReference type="EMBL" id="MFC5504600.1"/>
    </source>
</evidence>
<feature type="chain" id="PRO_5045771163" evidence="1">
    <location>
        <begin position="30"/>
        <end position="207"/>
    </location>
</feature>
<sequence>MAKKSLGISAFAASAASAALLLGTAPAQAGGCYGSSCRPAPCQGAACYNLVETPPVYGTIAETQVVRPAKTYRRIVPAEYDYVTEKVMIQPARQIPHHVPAQYSSIQEKVLISPGGKRWEVTTDAYGRTTGCWVYDEPQYGYRQRTVEVSPARVEYETVPAVYTQRQRKVMVRPTQVLHETVPAQYETRHRKVLVSPGSQHWQKAGH</sequence>
<keyword evidence="1" id="KW-0732">Signal</keyword>
<reference evidence="3" key="1">
    <citation type="journal article" date="2019" name="Int. J. Syst. Evol. Microbiol.">
        <title>The Global Catalogue of Microorganisms (GCM) 10K type strain sequencing project: providing services to taxonomists for standard genome sequencing and annotation.</title>
        <authorList>
            <consortium name="The Broad Institute Genomics Platform"/>
            <consortium name="The Broad Institute Genome Sequencing Center for Infectious Disease"/>
            <person name="Wu L."/>
            <person name="Ma J."/>
        </authorList>
    </citation>
    <scope>NUCLEOTIDE SEQUENCE [LARGE SCALE GENOMIC DNA]</scope>
    <source>
        <strain evidence="3">CCUG 43117</strain>
    </source>
</reference>
<dbReference type="RefSeq" id="WP_377815660.1">
    <property type="nucleotide sequence ID" value="NZ_JBHSLU010000007.1"/>
</dbReference>
<protein>
    <submittedName>
        <fullName evidence="2">Uncharacterized protein</fullName>
    </submittedName>
</protein>
<dbReference type="Proteomes" id="UP001596060">
    <property type="component" value="Unassembled WGS sequence"/>
</dbReference>
<keyword evidence="3" id="KW-1185">Reference proteome</keyword>
<evidence type="ECO:0000313" key="3">
    <source>
        <dbReference type="Proteomes" id="UP001596060"/>
    </source>
</evidence>
<gene>
    <name evidence="2" type="ORF">ACFPN9_04940</name>
</gene>
<name>A0ABW0NWY9_9HYPH</name>